<gene>
    <name evidence="1" type="ORF">METZ01_LOCUS392043</name>
</gene>
<protein>
    <recommendedName>
        <fullName evidence="2">Zinc finger CHC2-type domain-containing protein</fullName>
    </recommendedName>
</protein>
<name>A0A382UY75_9ZZZZ</name>
<accession>A0A382UY75</accession>
<dbReference type="AlphaFoldDB" id="A0A382UY75"/>
<sequence>MSNPIDKLLLQLDDAIETGHGRWRAKCPGHNSRSRTLSIAEGAEGAVLIHCFAGCEPAQIVSAVGLRLCDLFPRNETIQSKRYNSRPRTDYKALVELLRHEITVLIVAAEAVRNNEILPDEELEVLYRVLRNLGMVRNA</sequence>
<evidence type="ECO:0000313" key="1">
    <source>
        <dbReference type="EMBL" id="SVD39189.1"/>
    </source>
</evidence>
<evidence type="ECO:0008006" key="2">
    <source>
        <dbReference type="Google" id="ProtNLM"/>
    </source>
</evidence>
<organism evidence="1">
    <name type="scientific">marine metagenome</name>
    <dbReference type="NCBI Taxonomy" id="408172"/>
    <lineage>
        <taxon>unclassified sequences</taxon>
        <taxon>metagenomes</taxon>
        <taxon>ecological metagenomes</taxon>
    </lineage>
</organism>
<dbReference type="EMBL" id="UINC01147708">
    <property type="protein sequence ID" value="SVD39189.1"/>
    <property type="molecule type" value="Genomic_DNA"/>
</dbReference>
<reference evidence="1" key="1">
    <citation type="submission" date="2018-05" db="EMBL/GenBank/DDBJ databases">
        <authorList>
            <person name="Lanie J.A."/>
            <person name="Ng W.-L."/>
            <person name="Kazmierczak K.M."/>
            <person name="Andrzejewski T.M."/>
            <person name="Davidsen T.M."/>
            <person name="Wayne K.J."/>
            <person name="Tettelin H."/>
            <person name="Glass J.I."/>
            <person name="Rusch D."/>
            <person name="Podicherti R."/>
            <person name="Tsui H.-C.T."/>
            <person name="Winkler M.E."/>
        </authorList>
    </citation>
    <scope>NUCLEOTIDE SEQUENCE</scope>
</reference>
<proteinExistence type="predicted"/>